<dbReference type="InterPro" id="IPR037027">
    <property type="entry name" value="YqgF/RNaseH-like_dom_sf"/>
</dbReference>
<dbReference type="Gene3D" id="1.10.3500.10">
    <property type="entry name" value="Tex N-terminal region-like"/>
    <property type="match status" value="1"/>
</dbReference>
<dbReference type="InterPro" id="IPR041692">
    <property type="entry name" value="HHH_9"/>
</dbReference>
<feature type="domain" description="S1 motif" evidence="1">
    <location>
        <begin position="636"/>
        <end position="705"/>
    </location>
</feature>
<sequence>MNQHQDIIAREMRITKAQVTAVAHLISDGSTVPFIARYRKEATGLLDETQITAIRDRLTQLTELNKRRNAIINSLKESNLLNSKLQQDILTAPSLTLLEDIYRPHRPKRRTRSIIAMKKGLGPLARAIYQQIQSHIKPDKFINPVKGVSTEHEALAGARDIIAEWINEDPATRAALRHLFNRQALIVSKGVKKNLERGAKFRDYFQWQEPAAKVPGHRLLALLRGENEKVLTVSMRPPIDVAFDFLKKKFAKGKNFAATQINLAAEDSYKRLLAPSLENELRSKLKEQADHEAIKVFIDNLRELLLASPLGRKRVLALDPGFRTGAKLICLDAQGQLQHSTTIYPTLSAVQSREAGNIVTELCRKYRIEAIGIGNGTAGSETEAFIHTLTLPSEIIITMVDESGASIYSASETARSEFPDHDLTVRGAVSIGRRLQDPLAELVKLDPKVIGVGQYQHDVNQTALKKSLNETVASCVNKVGVELNTASAELLAHVSGLGPVLASNIIKYRNDNGPFNSRKTLLKVPRLGSKAFEQCAGFLRIQGATNPLDASSVHPEQYKIVEQMAKDCGCKVIDLISSPEIRAKIEIDRYVTDSVGLSILNDILLELAKPGRDPRESFNQFSFAEEVNRIEDLESGMRLPGLITNVTKFGAFVDIGVHQDGLIHISQLADRFIRDPSEVVKVRQQVMVRVLEVDPKRKRIALSLRED</sequence>
<dbReference type="SMART" id="SM00316">
    <property type="entry name" value="S1"/>
    <property type="match status" value="1"/>
</dbReference>
<name>A0A8J6N6T3_9BACT</name>
<dbReference type="InterPro" id="IPR032639">
    <property type="entry name" value="Tex_YqgF"/>
</dbReference>
<dbReference type="SUPFAM" id="SSF50249">
    <property type="entry name" value="Nucleic acid-binding proteins"/>
    <property type="match status" value="1"/>
</dbReference>
<dbReference type="PANTHER" id="PTHR10724">
    <property type="entry name" value="30S RIBOSOMAL PROTEIN S1"/>
    <property type="match status" value="1"/>
</dbReference>
<dbReference type="SMART" id="SM00732">
    <property type="entry name" value="YqgFc"/>
    <property type="match status" value="1"/>
</dbReference>
<dbReference type="Pfam" id="PF17674">
    <property type="entry name" value="HHH_9"/>
    <property type="match status" value="1"/>
</dbReference>
<dbReference type="Pfam" id="PF12836">
    <property type="entry name" value="HHH_3"/>
    <property type="match status" value="1"/>
</dbReference>
<dbReference type="Proteomes" id="UP000599024">
    <property type="component" value="Unassembled WGS sequence"/>
</dbReference>
<dbReference type="CDD" id="cd05685">
    <property type="entry name" value="S1_Tex"/>
    <property type="match status" value="1"/>
</dbReference>
<comment type="caution">
    <text evidence="2">The sequence shown here is derived from an EMBL/GenBank/DDBJ whole genome shotgun (WGS) entry which is preliminary data.</text>
</comment>
<dbReference type="GO" id="GO:0006412">
    <property type="term" value="P:translation"/>
    <property type="evidence" value="ECO:0007669"/>
    <property type="project" value="TreeGrafter"/>
</dbReference>
<dbReference type="InterPro" id="IPR050437">
    <property type="entry name" value="Ribos_protein_bS1-like"/>
</dbReference>
<reference evidence="2 3" key="1">
    <citation type="submission" date="2020-08" db="EMBL/GenBank/DDBJ databases">
        <title>Bridging the membrane lipid divide: bacteria of the FCB group superphylum have the potential to synthesize archaeal ether lipids.</title>
        <authorList>
            <person name="Villanueva L."/>
            <person name="Von Meijenfeldt F.A.B."/>
            <person name="Westbye A.B."/>
            <person name="Yadav S."/>
            <person name="Hopmans E.C."/>
            <person name="Dutilh B.E."/>
            <person name="Sinninghe Damste J.S."/>
        </authorList>
    </citation>
    <scope>NUCLEOTIDE SEQUENCE [LARGE SCALE GENOMIC DNA]</scope>
    <source>
        <strain evidence="2">NIOZ-UU81</strain>
    </source>
</reference>
<dbReference type="InterPro" id="IPR023323">
    <property type="entry name" value="Tex-like_dom_sf"/>
</dbReference>
<dbReference type="SUPFAM" id="SSF47781">
    <property type="entry name" value="RuvA domain 2-like"/>
    <property type="match status" value="2"/>
</dbReference>
<dbReference type="Gene3D" id="1.10.150.310">
    <property type="entry name" value="Tex RuvX-like domain-like"/>
    <property type="match status" value="1"/>
</dbReference>
<dbReference type="GO" id="GO:0003729">
    <property type="term" value="F:mRNA binding"/>
    <property type="evidence" value="ECO:0007669"/>
    <property type="project" value="TreeGrafter"/>
</dbReference>
<dbReference type="FunFam" id="3.30.420.140:FF:000001">
    <property type="entry name" value="RNA-binding transcriptional accessory protein"/>
    <property type="match status" value="1"/>
</dbReference>
<dbReference type="InterPro" id="IPR023319">
    <property type="entry name" value="Tex-like_HTH_dom_sf"/>
</dbReference>
<dbReference type="FunFam" id="1.10.10.650:FF:000001">
    <property type="entry name" value="S1 RNA-binding domain 1"/>
    <property type="match status" value="1"/>
</dbReference>
<dbReference type="SUPFAM" id="SSF158832">
    <property type="entry name" value="Tex N-terminal region-like"/>
    <property type="match status" value="1"/>
</dbReference>
<dbReference type="Gene3D" id="1.10.10.650">
    <property type="entry name" value="RuvA domain 2-like"/>
    <property type="match status" value="1"/>
</dbReference>
<dbReference type="PROSITE" id="PS50126">
    <property type="entry name" value="S1"/>
    <property type="match status" value="1"/>
</dbReference>
<dbReference type="InterPro" id="IPR018974">
    <property type="entry name" value="Tex-like_N"/>
</dbReference>
<accession>A0A8J6N6T3</accession>
<dbReference type="InterPro" id="IPR012337">
    <property type="entry name" value="RNaseH-like_sf"/>
</dbReference>
<dbReference type="InterPro" id="IPR055179">
    <property type="entry name" value="Tex-like_central_region"/>
</dbReference>
<dbReference type="Pfam" id="PF09371">
    <property type="entry name" value="Tex_N"/>
    <property type="match status" value="1"/>
</dbReference>
<dbReference type="FunFam" id="1.10.150.310:FF:000001">
    <property type="entry name" value="RNA-binding transcriptional accessory protein"/>
    <property type="match status" value="1"/>
</dbReference>
<dbReference type="GO" id="GO:0005737">
    <property type="term" value="C:cytoplasm"/>
    <property type="evidence" value="ECO:0007669"/>
    <property type="project" value="UniProtKB-ARBA"/>
</dbReference>
<evidence type="ECO:0000313" key="3">
    <source>
        <dbReference type="Proteomes" id="UP000599024"/>
    </source>
</evidence>
<dbReference type="Pfam" id="PF16921">
    <property type="entry name" value="Tex_YqgF"/>
    <property type="match status" value="1"/>
</dbReference>
<dbReference type="Gene3D" id="2.40.50.140">
    <property type="entry name" value="Nucleic acid-binding proteins"/>
    <property type="match status" value="1"/>
</dbReference>
<evidence type="ECO:0000259" key="1">
    <source>
        <dbReference type="PROSITE" id="PS50126"/>
    </source>
</evidence>
<dbReference type="AlphaFoldDB" id="A0A8J6N6T3"/>
<organism evidence="2 3">
    <name type="scientific">Candidatus Desulfatifera sulfidica</name>
    <dbReference type="NCBI Taxonomy" id="2841691"/>
    <lineage>
        <taxon>Bacteria</taxon>
        <taxon>Pseudomonadati</taxon>
        <taxon>Thermodesulfobacteriota</taxon>
        <taxon>Desulfobulbia</taxon>
        <taxon>Desulfobulbales</taxon>
        <taxon>Desulfobulbaceae</taxon>
        <taxon>Candidatus Desulfatifera</taxon>
    </lineage>
</organism>
<dbReference type="Pfam" id="PF22706">
    <property type="entry name" value="Tex_central_region"/>
    <property type="match status" value="1"/>
</dbReference>
<dbReference type="InterPro" id="IPR010994">
    <property type="entry name" value="RuvA_2-like"/>
</dbReference>
<dbReference type="InterPro" id="IPR044146">
    <property type="entry name" value="S1_Tex"/>
</dbReference>
<dbReference type="EMBL" id="JACNLK010000014">
    <property type="protein sequence ID" value="MBC8207763.1"/>
    <property type="molecule type" value="Genomic_DNA"/>
</dbReference>
<protein>
    <submittedName>
        <fullName evidence="2">RNA-binding transcriptional accessory protein</fullName>
    </submittedName>
</protein>
<dbReference type="GO" id="GO:0006139">
    <property type="term" value="P:nucleobase-containing compound metabolic process"/>
    <property type="evidence" value="ECO:0007669"/>
    <property type="project" value="InterPro"/>
</dbReference>
<gene>
    <name evidence="2" type="ORF">H8E79_01160</name>
</gene>
<dbReference type="InterPro" id="IPR012340">
    <property type="entry name" value="NA-bd_OB-fold"/>
</dbReference>
<proteinExistence type="predicted"/>
<evidence type="ECO:0000313" key="2">
    <source>
        <dbReference type="EMBL" id="MBC8207763.1"/>
    </source>
</evidence>
<dbReference type="InterPro" id="IPR006641">
    <property type="entry name" value="YqgF/RNaseH-like_dom"/>
</dbReference>
<dbReference type="GO" id="GO:0003735">
    <property type="term" value="F:structural constituent of ribosome"/>
    <property type="evidence" value="ECO:0007669"/>
    <property type="project" value="TreeGrafter"/>
</dbReference>
<dbReference type="SUPFAM" id="SSF53098">
    <property type="entry name" value="Ribonuclease H-like"/>
    <property type="match status" value="1"/>
</dbReference>
<dbReference type="Gene3D" id="3.30.420.140">
    <property type="entry name" value="YqgF/RNase H-like domain"/>
    <property type="match status" value="1"/>
</dbReference>
<dbReference type="PANTHER" id="PTHR10724:SF10">
    <property type="entry name" value="S1 RNA-BINDING DOMAIN-CONTAINING PROTEIN 1"/>
    <property type="match status" value="1"/>
</dbReference>
<dbReference type="Pfam" id="PF00575">
    <property type="entry name" value="S1"/>
    <property type="match status" value="1"/>
</dbReference>
<dbReference type="FunFam" id="2.40.50.140:FF:000051">
    <property type="entry name" value="RNA-binding transcriptional accessory protein"/>
    <property type="match status" value="1"/>
</dbReference>
<dbReference type="InterPro" id="IPR003029">
    <property type="entry name" value="S1_domain"/>
</dbReference>